<protein>
    <submittedName>
        <fullName evidence="2">Uncharacterized protein</fullName>
    </submittedName>
</protein>
<dbReference type="Proteomes" id="UP000092444">
    <property type="component" value="Unassembled WGS sequence"/>
</dbReference>
<reference evidence="2" key="1">
    <citation type="submission" date="2020-05" db="UniProtKB">
        <authorList>
            <consortium name="EnsemblMetazoa"/>
        </authorList>
    </citation>
    <scope>IDENTIFICATION</scope>
    <source>
        <strain evidence="2">Yale</strain>
    </source>
</reference>
<feature type="region of interest" description="Disordered" evidence="1">
    <location>
        <begin position="110"/>
        <end position="139"/>
    </location>
</feature>
<evidence type="ECO:0000256" key="1">
    <source>
        <dbReference type="SAM" id="MobiDB-lite"/>
    </source>
</evidence>
<organism evidence="2 3">
    <name type="scientific">Glossina morsitans morsitans</name>
    <name type="common">Savannah tsetse fly</name>
    <dbReference type="NCBI Taxonomy" id="37546"/>
    <lineage>
        <taxon>Eukaryota</taxon>
        <taxon>Metazoa</taxon>
        <taxon>Ecdysozoa</taxon>
        <taxon>Arthropoda</taxon>
        <taxon>Hexapoda</taxon>
        <taxon>Insecta</taxon>
        <taxon>Pterygota</taxon>
        <taxon>Neoptera</taxon>
        <taxon>Endopterygota</taxon>
        <taxon>Diptera</taxon>
        <taxon>Brachycera</taxon>
        <taxon>Muscomorpha</taxon>
        <taxon>Hippoboscoidea</taxon>
        <taxon>Glossinidae</taxon>
        <taxon>Glossina</taxon>
    </lineage>
</organism>
<name>A0A1B0FDU8_GLOMM</name>
<sequence>MEKPDLIPRIFKALVNSEKTIEELCEEIHEDVDDVQIGIDHAVDLGILQKIEKIGAAVKLAASTAERTMSPIPAMLIVGAEEVVRRREAEAEAVEKKERDLALRPVVGPALARVRDPDPDPVRDPVRHRDAEDRCSSSV</sequence>
<feature type="compositionally biased region" description="Basic and acidic residues" evidence="1">
    <location>
        <begin position="113"/>
        <end position="139"/>
    </location>
</feature>
<dbReference type="EnsemblMetazoa" id="GMOY001751-RA">
    <property type="protein sequence ID" value="GMOY001751-PA"/>
    <property type="gene ID" value="GMOY001751"/>
</dbReference>
<evidence type="ECO:0000313" key="2">
    <source>
        <dbReference type="EnsemblMetazoa" id="GMOY001751-PA"/>
    </source>
</evidence>
<evidence type="ECO:0000313" key="3">
    <source>
        <dbReference type="Proteomes" id="UP000092444"/>
    </source>
</evidence>
<keyword evidence="3" id="KW-1185">Reference proteome</keyword>
<dbReference type="EMBL" id="CCAG010023553">
    <property type="status" value="NOT_ANNOTATED_CDS"/>
    <property type="molecule type" value="Genomic_DNA"/>
</dbReference>
<accession>A0A1B0FDU8</accession>
<dbReference type="AlphaFoldDB" id="A0A1B0FDU8"/>
<proteinExistence type="predicted"/>